<dbReference type="InterPro" id="IPR000326">
    <property type="entry name" value="PAP2/HPO"/>
</dbReference>
<comment type="subcellular location">
    <subcellularLocation>
        <location evidence="1">Endoplasmic reticulum membrane</location>
        <topology evidence="1">Multi-pass membrane protein</topology>
    </subcellularLocation>
</comment>
<evidence type="ECO:0000256" key="2">
    <source>
        <dbReference type="ARBA" id="ARBA00022692"/>
    </source>
</evidence>
<feature type="transmembrane region" description="Helical" evidence="9">
    <location>
        <begin position="217"/>
        <end position="237"/>
    </location>
</feature>
<evidence type="ECO:0000256" key="5">
    <source>
        <dbReference type="ARBA" id="ARBA00022989"/>
    </source>
</evidence>
<dbReference type="AlphaFoldDB" id="A0AA43QHD0"/>
<accession>A0AA43QHD0</accession>
<dbReference type="Gene3D" id="1.20.144.10">
    <property type="entry name" value="Phosphatidic acid phosphatase type 2/haloperoxidase"/>
    <property type="match status" value="1"/>
</dbReference>
<protein>
    <submittedName>
        <fullName evidence="11">Long-chain base-1-phosphate phosphatase</fullName>
    </submittedName>
</protein>
<evidence type="ECO:0000256" key="6">
    <source>
        <dbReference type="ARBA" id="ARBA00023136"/>
    </source>
</evidence>
<dbReference type="PANTHER" id="PTHR14969">
    <property type="entry name" value="SPHINGOSINE-1-PHOSPHATE PHOSPHOHYDROLASE"/>
    <property type="match status" value="1"/>
</dbReference>
<evidence type="ECO:0000256" key="3">
    <source>
        <dbReference type="ARBA" id="ARBA00022801"/>
    </source>
</evidence>
<dbReference type="PANTHER" id="PTHR14969:SF28">
    <property type="entry name" value="DIHYDROSPHINGOSINE 1-PHOSPHATE PHOSPHATASE LCB3-RELATED"/>
    <property type="match status" value="1"/>
</dbReference>
<organism evidence="11 12">
    <name type="scientific">Ramalina farinacea</name>
    <dbReference type="NCBI Taxonomy" id="258253"/>
    <lineage>
        <taxon>Eukaryota</taxon>
        <taxon>Fungi</taxon>
        <taxon>Dikarya</taxon>
        <taxon>Ascomycota</taxon>
        <taxon>Pezizomycotina</taxon>
        <taxon>Lecanoromycetes</taxon>
        <taxon>OSLEUM clade</taxon>
        <taxon>Lecanoromycetidae</taxon>
        <taxon>Lecanorales</taxon>
        <taxon>Lecanorineae</taxon>
        <taxon>Ramalinaceae</taxon>
        <taxon>Ramalina</taxon>
    </lineage>
</organism>
<dbReference type="EMBL" id="JAPUFD010000003">
    <property type="protein sequence ID" value="MDI1486565.1"/>
    <property type="molecule type" value="Genomic_DNA"/>
</dbReference>
<dbReference type="InterPro" id="IPR036938">
    <property type="entry name" value="PAP2/HPO_sf"/>
</dbReference>
<keyword evidence="4" id="KW-0256">Endoplasmic reticulum</keyword>
<keyword evidence="5 9" id="KW-1133">Transmembrane helix</keyword>
<evidence type="ECO:0000313" key="11">
    <source>
        <dbReference type="EMBL" id="MDI1486565.1"/>
    </source>
</evidence>
<sequence>MSTINGHANGAIAKPTGLLEPLPTLKLVPSVEKLDAGLRSLDHYRTKLPLWRYAPRQKIIPLVRWETPYLAAMQKATRSSALDTYFSITANLGTHTFFMIVLPILFWCGYTGLGRGMVHILASGVFFSGFIKDMWCIPRPLSPPLHRITMSHSAALEYGFPSTHSTNAVSVAVYALFLLASPDSAVQTDLKLGLQILSSCYAVSIILGRLYCGMHGFFDVVIGGALGAFLSTLQFWFGEGFDAFIHTTSCQAPIIVVLVVLILVRLHPEPADDCPCFDDSVAFAGVIIGVELGNWHFARSIYAWNVPVFATVPFQLDVLGWPKTVARITMGVLMIFAWREIMKPALLTSLPPLFRMIEKLGLSLPRRFFVQASEYEHVPGQLKDDNVIPEVSDIPSLLTSFRHPRRSRSVSIGPQSEADAYETLAYREKRRKESTRERAADAPRIDEKNAIPDYFAMTTSNSASKRPTAHLLPTPAYSNGELAQSMLGAENALYTPLTPGSQSSANGSRRPSQERRQYEREEREMFSRLEKPRVRYDVEVITKLIVYAGIAWIAVEGAPIFFQNIGLGIDGPPR</sequence>
<reference evidence="11" key="1">
    <citation type="journal article" date="2023" name="Genome Biol. Evol.">
        <title>First Whole Genome Sequence and Flow Cytometry Genome Size Data for the Lichen-Forming Fungus Ramalina farinacea (Ascomycota).</title>
        <authorList>
            <person name="Llewellyn T."/>
            <person name="Mian S."/>
            <person name="Hill R."/>
            <person name="Leitch I.J."/>
            <person name="Gaya E."/>
        </authorList>
    </citation>
    <scope>NUCLEOTIDE SEQUENCE</scope>
    <source>
        <strain evidence="11">LIQ254RAFAR</strain>
    </source>
</reference>
<evidence type="ECO:0000256" key="4">
    <source>
        <dbReference type="ARBA" id="ARBA00022824"/>
    </source>
</evidence>
<feature type="transmembrane region" description="Helical" evidence="9">
    <location>
        <begin position="85"/>
        <end position="106"/>
    </location>
</feature>
<evidence type="ECO:0000256" key="7">
    <source>
        <dbReference type="ARBA" id="ARBA00038324"/>
    </source>
</evidence>
<feature type="transmembrane region" description="Helical" evidence="9">
    <location>
        <begin position="243"/>
        <end position="264"/>
    </location>
</feature>
<keyword evidence="6 9" id="KW-0472">Membrane</keyword>
<dbReference type="Pfam" id="PF01569">
    <property type="entry name" value="PAP2"/>
    <property type="match status" value="1"/>
</dbReference>
<comment type="similarity">
    <text evidence="7">Belongs to the type 2 lipid phosphate phosphatase family.</text>
</comment>
<feature type="compositionally biased region" description="Basic and acidic residues" evidence="8">
    <location>
        <begin position="434"/>
        <end position="443"/>
    </location>
</feature>
<feature type="region of interest" description="Disordered" evidence="8">
    <location>
        <begin position="494"/>
        <end position="525"/>
    </location>
</feature>
<gene>
    <name evidence="11" type="primary">LCB3</name>
    <name evidence="11" type="ORF">OHK93_005796</name>
</gene>
<feature type="compositionally biased region" description="Polar residues" evidence="8">
    <location>
        <begin position="498"/>
        <end position="507"/>
    </location>
</feature>
<evidence type="ECO:0000256" key="8">
    <source>
        <dbReference type="SAM" id="MobiDB-lite"/>
    </source>
</evidence>
<evidence type="ECO:0000313" key="12">
    <source>
        <dbReference type="Proteomes" id="UP001161017"/>
    </source>
</evidence>
<feature type="compositionally biased region" description="Basic and acidic residues" evidence="8">
    <location>
        <begin position="511"/>
        <end position="525"/>
    </location>
</feature>
<dbReference type="GO" id="GO:0042392">
    <property type="term" value="F:sphingosine-1-phosphate phosphatase activity"/>
    <property type="evidence" value="ECO:0007669"/>
    <property type="project" value="TreeGrafter"/>
</dbReference>
<dbReference type="Proteomes" id="UP001161017">
    <property type="component" value="Unassembled WGS sequence"/>
</dbReference>
<keyword evidence="3" id="KW-0378">Hydrolase</keyword>
<feature type="transmembrane region" description="Helical" evidence="9">
    <location>
        <begin position="118"/>
        <end position="137"/>
    </location>
</feature>
<evidence type="ECO:0000256" key="1">
    <source>
        <dbReference type="ARBA" id="ARBA00004477"/>
    </source>
</evidence>
<proteinExistence type="inferred from homology"/>
<comment type="caution">
    <text evidence="11">The sequence shown here is derived from an EMBL/GenBank/DDBJ whole genome shotgun (WGS) entry which is preliminary data.</text>
</comment>
<dbReference type="SMART" id="SM00014">
    <property type="entry name" value="acidPPc"/>
    <property type="match status" value="1"/>
</dbReference>
<feature type="region of interest" description="Disordered" evidence="8">
    <location>
        <begin position="421"/>
        <end position="443"/>
    </location>
</feature>
<evidence type="ECO:0000256" key="9">
    <source>
        <dbReference type="SAM" id="Phobius"/>
    </source>
</evidence>
<keyword evidence="2 9" id="KW-0812">Transmembrane</keyword>
<dbReference type="SUPFAM" id="SSF48317">
    <property type="entry name" value="Acid phosphatase/Vanadium-dependent haloperoxidase"/>
    <property type="match status" value="1"/>
</dbReference>
<evidence type="ECO:0000259" key="10">
    <source>
        <dbReference type="SMART" id="SM00014"/>
    </source>
</evidence>
<dbReference type="CDD" id="cd03388">
    <property type="entry name" value="PAP2_SPPase1"/>
    <property type="match status" value="1"/>
</dbReference>
<keyword evidence="12" id="KW-1185">Reference proteome</keyword>
<name>A0AA43QHD0_9LECA</name>
<dbReference type="GO" id="GO:0005789">
    <property type="term" value="C:endoplasmic reticulum membrane"/>
    <property type="evidence" value="ECO:0007669"/>
    <property type="project" value="UniProtKB-SubCell"/>
</dbReference>
<feature type="domain" description="Phosphatidic acid phosphatase type 2/haloperoxidase" evidence="10">
    <location>
        <begin position="115"/>
        <end position="235"/>
    </location>
</feature>